<accession>A0A9P6JL77</accession>
<keyword evidence="2" id="KW-1185">Reference proteome</keyword>
<name>A0A9P6JL77_9AGAR</name>
<protein>
    <submittedName>
        <fullName evidence="1">Uncharacterized protein</fullName>
    </submittedName>
</protein>
<dbReference type="EMBL" id="MU157898">
    <property type="protein sequence ID" value="KAF9524495.1"/>
    <property type="molecule type" value="Genomic_DNA"/>
</dbReference>
<sequence>MPFNIRSGVSHSRDIKVFVSKYSVDGNDSWYPLAPNFNDADKAHWQRNGWEVVVFKEGNVRRGWYIDCSNKTVDITFNGFSQDLGIVRR</sequence>
<comment type="caution">
    <text evidence="1">The sequence shown here is derived from an EMBL/GenBank/DDBJ whole genome shotgun (WGS) entry which is preliminary data.</text>
</comment>
<dbReference type="AlphaFoldDB" id="A0A9P6JL77"/>
<dbReference type="Proteomes" id="UP000807306">
    <property type="component" value="Unassembled WGS sequence"/>
</dbReference>
<reference evidence="1" key="1">
    <citation type="submission" date="2020-11" db="EMBL/GenBank/DDBJ databases">
        <authorList>
            <consortium name="DOE Joint Genome Institute"/>
            <person name="Ahrendt S."/>
            <person name="Riley R."/>
            <person name="Andreopoulos W."/>
            <person name="Labutti K."/>
            <person name="Pangilinan J."/>
            <person name="Ruiz-Duenas F.J."/>
            <person name="Barrasa J.M."/>
            <person name="Sanchez-Garcia M."/>
            <person name="Camarero S."/>
            <person name="Miyauchi S."/>
            <person name="Serrano A."/>
            <person name="Linde D."/>
            <person name="Babiker R."/>
            <person name="Drula E."/>
            <person name="Ayuso-Fernandez I."/>
            <person name="Pacheco R."/>
            <person name="Padilla G."/>
            <person name="Ferreira P."/>
            <person name="Barriuso J."/>
            <person name="Kellner H."/>
            <person name="Castanera R."/>
            <person name="Alfaro M."/>
            <person name="Ramirez L."/>
            <person name="Pisabarro A.G."/>
            <person name="Kuo A."/>
            <person name="Tritt A."/>
            <person name="Lipzen A."/>
            <person name="He G."/>
            <person name="Yan M."/>
            <person name="Ng V."/>
            <person name="Cullen D."/>
            <person name="Martin F."/>
            <person name="Rosso M.-N."/>
            <person name="Henrissat B."/>
            <person name="Hibbett D."/>
            <person name="Martinez A.T."/>
            <person name="Grigoriev I.V."/>
        </authorList>
    </citation>
    <scope>NUCLEOTIDE SEQUENCE</scope>
    <source>
        <strain evidence="1">CBS 506.95</strain>
    </source>
</reference>
<proteinExistence type="predicted"/>
<evidence type="ECO:0000313" key="1">
    <source>
        <dbReference type="EMBL" id="KAF9524495.1"/>
    </source>
</evidence>
<gene>
    <name evidence="1" type="ORF">CPB83DRAFT_861247</name>
</gene>
<evidence type="ECO:0000313" key="2">
    <source>
        <dbReference type="Proteomes" id="UP000807306"/>
    </source>
</evidence>
<organism evidence="1 2">
    <name type="scientific">Crepidotus variabilis</name>
    <dbReference type="NCBI Taxonomy" id="179855"/>
    <lineage>
        <taxon>Eukaryota</taxon>
        <taxon>Fungi</taxon>
        <taxon>Dikarya</taxon>
        <taxon>Basidiomycota</taxon>
        <taxon>Agaricomycotina</taxon>
        <taxon>Agaricomycetes</taxon>
        <taxon>Agaricomycetidae</taxon>
        <taxon>Agaricales</taxon>
        <taxon>Agaricineae</taxon>
        <taxon>Crepidotaceae</taxon>
        <taxon>Crepidotus</taxon>
    </lineage>
</organism>
<dbReference type="OrthoDB" id="2940489at2759"/>